<comment type="caution">
    <text evidence="3">The sequence shown here is derived from an EMBL/GenBank/DDBJ whole genome shotgun (WGS) entry which is preliminary data.</text>
</comment>
<evidence type="ECO:0000313" key="3">
    <source>
        <dbReference type="EMBL" id="PQQ11222.1"/>
    </source>
</evidence>
<feature type="compositionally biased region" description="Basic and acidic residues" evidence="2">
    <location>
        <begin position="109"/>
        <end position="118"/>
    </location>
</feature>
<proteinExistence type="predicted"/>
<evidence type="ECO:0000256" key="2">
    <source>
        <dbReference type="SAM" id="MobiDB-lite"/>
    </source>
</evidence>
<name>A0A314YRW6_PRUYE</name>
<feature type="compositionally biased region" description="Polar residues" evidence="2">
    <location>
        <begin position="88"/>
        <end position="97"/>
    </location>
</feature>
<reference evidence="3 4" key="1">
    <citation type="submission" date="2018-02" db="EMBL/GenBank/DDBJ databases">
        <title>Draft genome of wild Prunus yedoensis var. nudiflora.</title>
        <authorList>
            <person name="Baek S."/>
            <person name="Kim J.-H."/>
            <person name="Choi K."/>
            <person name="Kim G.-B."/>
            <person name="Cho A."/>
            <person name="Jang H."/>
            <person name="Shin C.-H."/>
            <person name="Yu H.-J."/>
            <person name="Mun J.-H."/>
        </authorList>
    </citation>
    <scope>NUCLEOTIDE SEQUENCE [LARGE SCALE GENOMIC DNA]</scope>
    <source>
        <strain evidence="4">cv. Jeju island</strain>
        <tissue evidence="3">Leaf</tissue>
    </source>
</reference>
<protein>
    <submittedName>
        <fullName evidence="3">Uncharacterized protein</fullName>
    </submittedName>
</protein>
<evidence type="ECO:0000313" key="4">
    <source>
        <dbReference type="Proteomes" id="UP000250321"/>
    </source>
</evidence>
<dbReference type="Proteomes" id="UP000250321">
    <property type="component" value="Unassembled WGS sequence"/>
</dbReference>
<organism evidence="3 4">
    <name type="scientific">Prunus yedoensis var. nudiflora</name>
    <dbReference type="NCBI Taxonomy" id="2094558"/>
    <lineage>
        <taxon>Eukaryota</taxon>
        <taxon>Viridiplantae</taxon>
        <taxon>Streptophyta</taxon>
        <taxon>Embryophyta</taxon>
        <taxon>Tracheophyta</taxon>
        <taxon>Spermatophyta</taxon>
        <taxon>Magnoliopsida</taxon>
        <taxon>eudicotyledons</taxon>
        <taxon>Gunneridae</taxon>
        <taxon>Pentapetalae</taxon>
        <taxon>rosids</taxon>
        <taxon>fabids</taxon>
        <taxon>Rosales</taxon>
        <taxon>Rosaceae</taxon>
        <taxon>Amygdaloideae</taxon>
        <taxon>Amygdaleae</taxon>
        <taxon>Prunus</taxon>
    </lineage>
</organism>
<accession>A0A314YRW6</accession>
<feature type="coiled-coil region" evidence="1">
    <location>
        <begin position="210"/>
        <end position="279"/>
    </location>
</feature>
<dbReference type="AlphaFoldDB" id="A0A314YRW6"/>
<sequence length="297" mass="32711">MIESNPSSQKTWKPHWFYASGAGEFPEGAEQRQPRIQRRFRMPGMRPNRNDPNMQAMLMKLAKGGTSSGLAGGSQPARVGGSPHMSVARSQGTSVVATPTRAGQKRRAKGEPRRETGKRPASSAVPELGKRVSVDPVTGPLEPWMNGELALRSYQEAAKRVLKVEVVEGMFTEEMGYNGYLKLSVAAQNIAAHGDFDRGKREHAVTFAELNRTTGEKAKVEEELELVRGRLEADMKKNTELLSSVNKLAADKRGLGTELSKTQKDLDEANRKIEAFASELRSCYDDVVKDYLGSAEY</sequence>
<keyword evidence="1" id="KW-0175">Coiled coil</keyword>
<feature type="region of interest" description="Disordered" evidence="2">
    <location>
        <begin position="64"/>
        <end position="126"/>
    </location>
</feature>
<gene>
    <name evidence="3" type="ORF">Pyn_18893</name>
</gene>
<dbReference type="EMBL" id="PJQY01000407">
    <property type="protein sequence ID" value="PQQ11222.1"/>
    <property type="molecule type" value="Genomic_DNA"/>
</dbReference>
<keyword evidence="4" id="KW-1185">Reference proteome</keyword>
<evidence type="ECO:0000256" key="1">
    <source>
        <dbReference type="SAM" id="Coils"/>
    </source>
</evidence>